<dbReference type="InterPro" id="IPR013424">
    <property type="entry name" value="Ice-binding_C"/>
</dbReference>
<proteinExistence type="predicted"/>
<dbReference type="EMBL" id="JADEXQ010000026">
    <property type="protein sequence ID" value="MBE9029988.1"/>
    <property type="molecule type" value="Genomic_DNA"/>
</dbReference>
<dbReference type="Proteomes" id="UP000625316">
    <property type="component" value="Unassembled WGS sequence"/>
</dbReference>
<name>A0A928Z458_9CYAN</name>
<evidence type="ECO:0000313" key="1">
    <source>
        <dbReference type="EMBL" id="MBE9029988.1"/>
    </source>
</evidence>
<dbReference type="RefSeq" id="WP_264324815.1">
    <property type="nucleotide sequence ID" value="NZ_JADEXQ010000026.1"/>
</dbReference>
<comment type="caution">
    <text evidence="1">The sequence shown here is derived from an EMBL/GenBank/DDBJ whole genome shotgun (WGS) entry which is preliminary data.</text>
</comment>
<evidence type="ECO:0000313" key="2">
    <source>
        <dbReference type="Proteomes" id="UP000625316"/>
    </source>
</evidence>
<organism evidence="1 2">
    <name type="scientific">Romeriopsis navalis LEGE 11480</name>
    <dbReference type="NCBI Taxonomy" id="2777977"/>
    <lineage>
        <taxon>Bacteria</taxon>
        <taxon>Bacillati</taxon>
        <taxon>Cyanobacteriota</taxon>
        <taxon>Cyanophyceae</taxon>
        <taxon>Leptolyngbyales</taxon>
        <taxon>Leptolyngbyaceae</taxon>
        <taxon>Romeriopsis</taxon>
        <taxon>Romeriopsis navalis</taxon>
    </lineage>
</organism>
<dbReference type="NCBIfam" id="TIGR02595">
    <property type="entry name" value="PEP_CTERM"/>
    <property type="match status" value="1"/>
</dbReference>
<sequence length="204" mass="21675">MSALFASAAQAYQLNADLDCTDGFITGYSKCSGAYKLGRGENDVTNGSATNIVTQILNEEDVFEVGGDWKFGNKFDGDLSSQNNDDGFSVAGLNTKSGSFSFSELDLAKTDLAISLKSAKGFSLYYVAAGSITDPEAIQWNTAGTSVNKKGNGKALSHISYYTRIIEAPALADQIRRVPEPATISALLAVGTMAIMRQKRKQGS</sequence>
<reference evidence="1" key="1">
    <citation type="submission" date="2020-10" db="EMBL/GenBank/DDBJ databases">
        <authorList>
            <person name="Castelo-Branco R."/>
            <person name="Eusebio N."/>
            <person name="Adriana R."/>
            <person name="Vieira A."/>
            <person name="Brugerolle De Fraissinette N."/>
            <person name="Rezende De Castro R."/>
            <person name="Schneider M.P."/>
            <person name="Vasconcelos V."/>
            <person name="Leao P.N."/>
        </authorList>
    </citation>
    <scope>NUCLEOTIDE SEQUENCE</scope>
    <source>
        <strain evidence="1">LEGE 11480</strain>
    </source>
</reference>
<dbReference type="AlphaFoldDB" id="A0A928Z458"/>
<protein>
    <submittedName>
        <fullName evidence="1">PEP-CTERM sorting domain-containing protein</fullName>
    </submittedName>
</protein>
<gene>
    <name evidence="1" type="ORF">IQ266_09640</name>
</gene>
<accession>A0A928Z458</accession>
<keyword evidence="2" id="KW-1185">Reference proteome</keyword>